<organism evidence="2 3">
    <name type="scientific">Diabrotica virgifera virgifera</name>
    <name type="common">western corn rootworm</name>
    <dbReference type="NCBI Taxonomy" id="50390"/>
    <lineage>
        <taxon>Eukaryota</taxon>
        <taxon>Metazoa</taxon>
        <taxon>Ecdysozoa</taxon>
        <taxon>Arthropoda</taxon>
        <taxon>Hexapoda</taxon>
        <taxon>Insecta</taxon>
        <taxon>Pterygota</taxon>
        <taxon>Neoptera</taxon>
        <taxon>Endopterygota</taxon>
        <taxon>Coleoptera</taxon>
        <taxon>Polyphaga</taxon>
        <taxon>Cucujiformia</taxon>
        <taxon>Chrysomeloidea</taxon>
        <taxon>Chrysomelidae</taxon>
        <taxon>Galerucinae</taxon>
        <taxon>Diabroticina</taxon>
        <taxon>Diabroticites</taxon>
        <taxon>Diabrotica</taxon>
    </lineage>
</organism>
<keyword evidence="3" id="KW-1185">Reference proteome</keyword>
<reference evidence="2" key="1">
    <citation type="submission" date="2025-05" db="UniProtKB">
        <authorList>
            <consortium name="EnsemblMetazoa"/>
        </authorList>
    </citation>
    <scope>IDENTIFICATION</scope>
</reference>
<proteinExistence type="predicted"/>
<keyword evidence="1" id="KW-0812">Transmembrane</keyword>
<keyword evidence="1" id="KW-0472">Membrane</keyword>
<feature type="transmembrane region" description="Helical" evidence="1">
    <location>
        <begin position="58"/>
        <end position="87"/>
    </location>
</feature>
<feature type="transmembrane region" description="Helical" evidence="1">
    <location>
        <begin position="16"/>
        <end position="38"/>
    </location>
</feature>
<dbReference type="GeneID" id="126888576"/>
<dbReference type="PANTHER" id="PTHR48021">
    <property type="match status" value="1"/>
</dbReference>
<dbReference type="SUPFAM" id="SSF103473">
    <property type="entry name" value="MFS general substrate transporter"/>
    <property type="match status" value="1"/>
</dbReference>
<evidence type="ECO:0000313" key="2">
    <source>
        <dbReference type="EnsemblMetazoa" id="XP_050512882.1"/>
    </source>
</evidence>
<dbReference type="PANTHER" id="PTHR48021:SF1">
    <property type="entry name" value="GH07001P-RELATED"/>
    <property type="match status" value="1"/>
</dbReference>
<protein>
    <recommendedName>
        <fullName evidence="4">Major facilitator superfamily (MFS) profile domain-containing protein</fullName>
    </recommendedName>
</protein>
<accession>A0ABM5KRR4</accession>
<evidence type="ECO:0000313" key="3">
    <source>
        <dbReference type="Proteomes" id="UP001652700"/>
    </source>
</evidence>
<dbReference type="RefSeq" id="XP_050512882.1">
    <property type="nucleotide sequence ID" value="XM_050656925.1"/>
</dbReference>
<dbReference type="Gene3D" id="1.20.1250.20">
    <property type="entry name" value="MFS general substrate transporter like domains"/>
    <property type="match status" value="1"/>
</dbReference>
<sequence>MSSQELNGRKVEKLNFHLYFSSLTCDLLYLTIGCFHIWSSSGLPQLMSPDTTINPLPAPITTLQVSVITSLSHLIMPIGIIAMTGLADIIGRKKSMLLVASIYITRIKNR</sequence>
<dbReference type="Proteomes" id="UP001652700">
    <property type="component" value="Unplaced"/>
</dbReference>
<dbReference type="EnsemblMetazoa" id="XM_050656925.1">
    <property type="protein sequence ID" value="XP_050512882.1"/>
    <property type="gene ID" value="LOC126888576"/>
</dbReference>
<evidence type="ECO:0000256" key="1">
    <source>
        <dbReference type="SAM" id="Phobius"/>
    </source>
</evidence>
<dbReference type="InterPro" id="IPR050549">
    <property type="entry name" value="MFS_Trehalose_Transporter"/>
</dbReference>
<evidence type="ECO:0008006" key="4">
    <source>
        <dbReference type="Google" id="ProtNLM"/>
    </source>
</evidence>
<keyword evidence="1" id="KW-1133">Transmembrane helix</keyword>
<name>A0ABM5KRR4_DIAVI</name>
<dbReference type="InterPro" id="IPR036259">
    <property type="entry name" value="MFS_trans_sf"/>
</dbReference>